<proteinExistence type="predicted"/>
<dbReference type="OrthoDB" id="284643at2157"/>
<sequence>MESPKLGGRYHVVCRECPVERLVDADDEAVELEREHVAETGHRVAVGRID</sequence>
<protein>
    <submittedName>
        <fullName evidence="1">Uncharacterized protein</fullName>
    </submittedName>
</protein>
<reference evidence="1 2" key="1">
    <citation type="journal article" date="2014" name="PLoS Genet.">
        <title>Phylogenetically driven sequencing of extremely halophilic archaea reveals strategies for static and dynamic osmo-response.</title>
        <authorList>
            <person name="Becker E.A."/>
            <person name="Seitzer P.M."/>
            <person name="Tritt A."/>
            <person name="Larsen D."/>
            <person name="Krusor M."/>
            <person name="Yao A.I."/>
            <person name="Wu D."/>
            <person name="Madern D."/>
            <person name="Eisen J.A."/>
            <person name="Darling A.E."/>
            <person name="Facciotti M.T."/>
        </authorList>
    </citation>
    <scope>NUCLEOTIDE SEQUENCE [LARGE SCALE GENOMIC DNA]</scope>
    <source>
        <strain evidence="1 2">JCM 13560</strain>
    </source>
</reference>
<dbReference type="RefSeq" id="WP_007998845.1">
    <property type="nucleotide sequence ID" value="NZ_AOJI01000017.1"/>
</dbReference>
<name>M0PGP4_9EURY</name>
<comment type="caution">
    <text evidence="1">The sequence shown here is derived from an EMBL/GenBank/DDBJ whole genome shotgun (WGS) entry which is preliminary data.</text>
</comment>
<dbReference type="AlphaFoldDB" id="M0PGP4"/>
<evidence type="ECO:0000313" key="2">
    <source>
        <dbReference type="Proteomes" id="UP000011575"/>
    </source>
</evidence>
<dbReference type="Proteomes" id="UP000011575">
    <property type="component" value="Unassembled WGS sequence"/>
</dbReference>
<dbReference type="EMBL" id="AOJI01000017">
    <property type="protein sequence ID" value="EMA68759.1"/>
    <property type="molecule type" value="Genomic_DNA"/>
</dbReference>
<accession>M0PGP4</accession>
<organism evidence="1 2">
    <name type="scientific">Halorubrum aidingense JCM 13560</name>
    <dbReference type="NCBI Taxonomy" id="1230454"/>
    <lineage>
        <taxon>Archaea</taxon>
        <taxon>Methanobacteriati</taxon>
        <taxon>Methanobacteriota</taxon>
        <taxon>Stenosarchaea group</taxon>
        <taxon>Halobacteria</taxon>
        <taxon>Halobacteriales</taxon>
        <taxon>Haloferacaceae</taxon>
        <taxon>Halorubrum</taxon>
    </lineage>
</organism>
<keyword evidence="2" id="KW-1185">Reference proteome</keyword>
<gene>
    <name evidence="1" type="ORF">C461_03992</name>
</gene>
<evidence type="ECO:0000313" key="1">
    <source>
        <dbReference type="EMBL" id="EMA68759.1"/>
    </source>
</evidence>